<dbReference type="InterPro" id="IPR039422">
    <property type="entry name" value="MarR/SlyA-like"/>
</dbReference>
<dbReference type="Proteomes" id="UP000487268">
    <property type="component" value="Unassembled WGS sequence"/>
</dbReference>
<dbReference type="RefSeq" id="WP_153540239.1">
    <property type="nucleotide sequence ID" value="NZ_WEGH01000005.1"/>
</dbReference>
<dbReference type="PANTHER" id="PTHR33164:SF43">
    <property type="entry name" value="HTH-TYPE TRANSCRIPTIONAL REPRESSOR YETL"/>
    <property type="match status" value="1"/>
</dbReference>
<dbReference type="SUPFAM" id="SSF46785">
    <property type="entry name" value="Winged helix' DNA-binding domain"/>
    <property type="match status" value="1"/>
</dbReference>
<dbReference type="PRINTS" id="PR00598">
    <property type="entry name" value="HTHMARR"/>
</dbReference>
<organism evidence="2 3">
    <name type="scientific">Actinomadura macrotermitis</name>
    <dbReference type="NCBI Taxonomy" id="2585200"/>
    <lineage>
        <taxon>Bacteria</taxon>
        <taxon>Bacillati</taxon>
        <taxon>Actinomycetota</taxon>
        <taxon>Actinomycetes</taxon>
        <taxon>Streptosporangiales</taxon>
        <taxon>Thermomonosporaceae</taxon>
        <taxon>Actinomadura</taxon>
    </lineage>
</organism>
<dbReference type="PANTHER" id="PTHR33164">
    <property type="entry name" value="TRANSCRIPTIONAL REGULATOR, MARR FAMILY"/>
    <property type="match status" value="1"/>
</dbReference>
<comment type="caution">
    <text evidence="2">The sequence shown here is derived from an EMBL/GenBank/DDBJ whole genome shotgun (WGS) entry which is preliminary data.</text>
</comment>
<dbReference type="GO" id="GO:0003700">
    <property type="term" value="F:DNA-binding transcription factor activity"/>
    <property type="evidence" value="ECO:0007669"/>
    <property type="project" value="InterPro"/>
</dbReference>
<proteinExistence type="predicted"/>
<evidence type="ECO:0000313" key="3">
    <source>
        <dbReference type="Proteomes" id="UP000487268"/>
    </source>
</evidence>
<dbReference type="OrthoDB" id="4826718at2"/>
<protein>
    <recommendedName>
        <fullName evidence="1">HTH marR-type domain-containing protein</fullName>
    </recommendedName>
</protein>
<dbReference type="InterPro" id="IPR000835">
    <property type="entry name" value="HTH_MarR-typ"/>
</dbReference>
<evidence type="ECO:0000313" key="2">
    <source>
        <dbReference type="EMBL" id="MQY08936.1"/>
    </source>
</evidence>
<dbReference type="Gene3D" id="1.10.10.10">
    <property type="entry name" value="Winged helix-like DNA-binding domain superfamily/Winged helix DNA-binding domain"/>
    <property type="match status" value="1"/>
</dbReference>
<evidence type="ECO:0000259" key="1">
    <source>
        <dbReference type="PROSITE" id="PS50995"/>
    </source>
</evidence>
<dbReference type="GO" id="GO:0006950">
    <property type="term" value="P:response to stress"/>
    <property type="evidence" value="ECO:0007669"/>
    <property type="project" value="TreeGrafter"/>
</dbReference>
<dbReference type="InterPro" id="IPR036390">
    <property type="entry name" value="WH_DNA-bd_sf"/>
</dbReference>
<keyword evidence="3" id="KW-1185">Reference proteome</keyword>
<dbReference type="PROSITE" id="PS50995">
    <property type="entry name" value="HTH_MARR_2"/>
    <property type="match status" value="1"/>
</dbReference>
<reference evidence="2 3" key="1">
    <citation type="submission" date="2019-10" db="EMBL/GenBank/DDBJ databases">
        <title>Actinomadura rubteroloni sp. nov. and Actinomadura macrotermitis sp. nov., isolated from the gut of fungus growing-termite Macrotermes natalensis.</title>
        <authorList>
            <person name="Benndorf R."/>
            <person name="Martin K."/>
            <person name="Kuefner M."/>
            <person name="De Beer W."/>
            <person name="Kaster A.-K."/>
            <person name="Vollmers J."/>
            <person name="Poulsen M."/>
            <person name="Beemelmanns C."/>
        </authorList>
    </citation>
    <scope>NUCLEOTIDE SEQUENCE [LARGE SCALE GENOMIC DNA]</scope>
    <source>
        <strain evidence="2 3">RB68</strain>
    </source>
</reference>
<dbReference type="InterPro" id="IPR036388">
    <property type="entry name" value="WH-like_DNA-bd_sf"/>
</dbReference>
<name>A0A7K0C6G6_9ACTN</name>
<dbReference type="SMART" id="SM00347">
    <property type="entry name" value="HTH_MARR"/>
    <property type="match status" value="1"/>
</dbReference>
<sequence length="150" mass="16226">MTTAENETPARLRAMPSWLLGQLSVHAHRMLSEGLAAAGARGHHYRLLAALEEFGPASQAALGRRTGIDRSDVVAALNDLAGQGFVERSPDPEDRRRNVITITPAGLEAFGRLDEVLAGVQEELLAPLPAADRDQLTRLLGRLLEHHSGR</sequence>
<feature type="domain" description="HTH marR-type" evidence="1">
    <location>
        <begin position="13"/>
        <end position="145"/>
    </location>
</feature>
<dbReference type="EMBL" id="WEGH01000005">
    <property type="protein sequence ID" value="MQY08936.1"/>
    <property type="molecule type" value="Genomic_DNA"/>
</dbReference>
<dbReference type="AlphaFoldDB" id="A0A7K0C6G6"/>
<accession>A0A7K0C6G6</accession>
<dbReference type="Pfam" id="PF12802">
    <property type="entry name" value="MarR_2"/>
    <property type="match status" value="1"/>
</dbReference>
<gene>
    <name evidence="2" type="ORF">ACRB68_70470</name>
</gene>